<evidence type="ECO:0000256" key="7">
    <source>
        <dbReference type="SAM" id="MobiDB-lite"/>
    </source>
</evidence>
<dbReference type="InterPro" id="IPR027815">
    <property type="entry name" value="CSC1/OSCA1-like_cyt"/>
</dbReference>
<feature type="region of interest" description="Disordered" evidence="7">
    <location>
        <begin position="931"/>
        <end position="982"/>
    </location>
</feature>
<dbReference type="PANTHER" id="PTHR13018">
    <property type="entry name" value="PROBABLE MEMBRANE PROTEIN DUF221-RELATED"/>
    <property type="match status" value="1"/>
</dbReference>
<evidence type="ECO:0000256" key="5">
    <source>
        <dbReference type="ARBA" id="ARBA00022989"/>
    </source>
</evidence>
<feature type="transmembrane region" description="Helical" evidence="8">
    <location>
        <begin position="547"/>
        <end position="565"/>
    </location>
</feature>
<reference evidence="12 13" key="1">
    <citation type="journal article" date="2018" name="Evol. Lett.">
        <title>Horizontal gene cluster transfer increased hallucinogenic mushroom diversity.</title>
        <authorList>
            <person name="Reynolds H.T."/>
            <person name="Vijayakumar V."/>
            <person name="Gluck-Thaler E."/>
            <person name="Korotkin H.B."/>
            <person name="Matheny P.B."/>
            <person name="Slot J.C."/>
        </authorList>
    </citation>
    <scope>NUCLEOTIDE SEQUENCE [LARGE SCALE GENOMIC DNA]</scope>
    <source>
        <strain evidence="12 13">2629</strain>
    </source>
</reference>
<dbReference type="EMBL" id="NHTK01006133">
    <property type="protein sequence ID" value="PPQ63045.1"/>
    <property type="molecule type" value="Genomic_DNA"/>
</dbReference>
<keyword evidence="4 8" id="KW-0812">Transmembrane</keyword>
<evidence type="ECO:0000256" key="6">
    <source>
        <dbReference type="ARBA" id="ARBA00023136"/>
    </source>
</evidence>
<organism evidence="12 13">
    <name type="scientific">Panaeolus cyanescens</name>
    <dbReference type="NCBI Taxonomy" id="181874"/>
    <lineage>
        <taxon>Eukaryota</taxon>
        <taxon>Fungi</taxon>
        <taxon>Dikarya</taxon>
        <taxon>Basidiomycota</taxon>
        <taxon>Agaricomycotina</taxon>
        <taxon>Agaricomycetes</taxon>
        <taxon>Agaricomycetidae</taxon>
        <taxon>Agaricales</taxon>
        <taxon>Agaricineae</taxon>
        <taxon>Galeropsidaceae</taxon>
        <taxon>Panaeolus</taxon>
    </lineage>
</organism>
<evidence type="ECO:0000256" key="4">
    <source>
        <dbReference type="ARBA" id="ARBA00022692"/>
    </source>
</evidence>
<evidence type="ECO:0000256" key="1">
    <source>
        <dbReference type="ARBA" id="ARBA00004141"/>
    </source>
</evidence>
<feature type="transmembrane region" description="Helical" evidence="8">
    <location>
        <begin position="649"/>
        <end position="670"/>
    </location>
</feature>
<dbReference type="Pfam" id="PF14703">
    <property type="entry name" value="PHM7_cyt"/>
    <property type="match status" value="1"/>
</dbReference>
<comment type="similarity">
    <text evidence="2">Belongs to the CSC1 (TC 1.A.17) family.</text>
</comment>
<evidence type="ECO:0000313" key="12">
    <source>
        <dbReference type="EMBL" id="PPQ63045.1"/>
    </source>
</evidence>
<dbReference type="AlphaFoldDB" id="A0A409VCU0"/>
<keyword evidence="3" id="KW-0813">Transport</keyword>
<evidence type="ECO:0000313" key="13">
    <source>
        <dbReference type="Proteomes" id="UP000284842"/>
    </source>
</evidence>
<dbReference type="Pfam" id="PF02714">
    <property type="entry name" value="RSN1_7TM"/>
    <property type="match status" value="1"/>
</dbReference>
<dbReference type="InterPro" id="IPR045122">
    <property type="entry name" value="Csc1-like"/>
</dbReference>
<dbReference type="GO" id="GO:0005227">
    <property type="term" value="F:calcium-activated cation channel activity"/>
    <property type="evidence" value="ECO:0007669"/>
    <property type="project" value="InterPro"/>
</dbReference>
<proteinExistence type="inferred from homology"/>
<dbReference type="STRING" id="181874.A0A409VCU0"/>
<feature type="transmembrane region" description="Helical" evidence="8">
    <location>
        <begin position="611"/>
        <end position="629"/>
    </location>
</feature>
<evidence type="ECO:0000259" key="11">
    <source>
        <dbReference type="Pfam" id="PF14703"/>
    </source>
</evidence>
<accession>A0A409VCU0</accession>
<feature type="compositionally biased region" description="Basic and acidic residues" evidence="7">
    <location>
        <begin position="964"/>
        <end position="982"/>
    </location>
</feature>
<sequence>MNSRQGFDRRLDANDIQQLLNTTNSLEPKAVVTQSDNSSDHTSPATVQLITILAFNFLRPKNKIVYQPKVTYHAPTKSPPKISSSFCGWIPPLLHTHEPELFYRIGLDALGFLRFLHLLRWLFTWTAVIVCAGLLPINFIQTMANKPPQYDLLSAMTIRDIHGVWLYAHIVAVYLITSLFLVMVYHHWKVMYRLRYDWFRSQEYQQSFYARTLHITNIPPRRRSDEGLYKIMSSLHLRHPVNSVHIARHAGCLPKLVAKHNEAVEGLEKLLLKFESKGGERPTIRVGGFLGIGAQKEDAIAYHIAKMRHTEAMVEQYRAQMDRNRPESYGFVSMASIPHAHETAIELQGQHPKGISIRLAPHPSDIFWDNVGHSRNTLRFRRAIGFGILLMLCTLSLVPMLPIASLANLDAIAASGYIPFLSQWVQTSPTTYSIVSGVLPPAIAAIYGSILPGLMRRLSKFMGSPSHSQLDRVVVARYFGFLVASQLLIFSILGVVFNAVLEIIIAVQEEGVSLALVLSNIDRLPERITRTYVDQTSFWLKWFPLRGFLTIFDLAQVFTLLWVSLKSCTFGRTAREIKEDTKPPLFPFAVHYCNLLFMATVGLLFAPLAPLIALAAAVVFWLCSWIYKYQLMYVFVTRVETGGRLWNVVINRLLFATGCMQVIMILTIGFQAQFKSLQFLASIPPLPALIVFKVYLNKRFANDFQYYVPRHEESTRAYFHSEEADIMGHKLESRYTNPALYSALQTPMVYKTTLRLLRRIYHSSNFSNSQSVLSRGIDDVPRRTRRESTSNRDVMNGVMFDGINEHEPYYDPMLYQRDREEVDCDLDSVTLMPEGEYNGYRGLERGLSYTEPTLPQRSERKTRQRSTLPSTSLGPEIMERKYYEEPNRSRRHPRQSSYAVDNRMHDSEGVHRHPMPRDIQNEAVESLYRHVEQATHHQPTRSRSRHPSTTDNVRRHSSSRYRRERAARQDSPRGRHDNYDPS</sequence>
<feature type="transmembrane region" description="Helical" evidence="8">
    <location>
        <begin position="585"/>
        <end position="605"/>
    </location>
</feature>
<feature type="transmembrane region" description="Helical" evidence="8">
    <location>
        <begin position="432"/>
        <end position="454"/>
    </location>
</feature>
<dbReference type="GO" id="GO:0005886">
    <property type="term" value="C:plasma membrane"/>
    <property type="evidence" value="ECO:0007669"/>
    <property type="project" value="TreeGrafter"/>
</dbReference>
<evidence type="ECO:0000259" key="10">
    <source>
        <dbReference type="Pfam" id="PF13967"/>
    </source>
</evidence>
<dbReference type="Pfam" id="PF13967">
    <property type="entry name" value="RSN1_TM"/>
    <property type="match status" value="1"/>
</dbReference>
<dbReference type="InterPro" id="IPR003864">
    <property type="entry name" value="CSC1/OSCA1-like_7TM"/>
</dbReference>
<evidence type="ECO:0008006" key="14">
    <source>
        <dbReference type="Google" id="ProtNLM"/>
    </source>
</evidence>
<keyword evidence="6 8" id="KW-0472">Membrane</keyword>
<dbReference type="PANTHER" id="PTHR13018:SF149">
    <property type="entry name" value="DOMAIN PROTEIN, PUTATIVE (AFU_ORTHOLOGUE AFUA_3G11660)-RELATED"/>
    <property type="match status" value="1"/>
</dbReference>
<dbReference type="OrthoDB" id="2150324at2759"/>
<dbReference type="FunCoup" id="A0A409VCU0">
    <property type="interactions" value="50"/>
</dbReference>
<keyword evidence="5 8" id="KW-1133">Transmembrane helix</keyword>
<feature type="region of interest" description="Disordered" evidence="7">
    <location>
        <begin position="836"/>
        <end position="902"/>
    </location>
</feature>
<dbReference type="Proteomes" id="UP000284842">
    <property type="component" value="Unassembled WGS sequence"/>
</dbReference>
<dbReference type="InterPro" id="IPR032880">
    <property type="entry name" value="CSC1/OSCA1-like_N"/>
</dbReference>
<feature type="transmembrane region" description="Helical" evidence="8">
    <location>
        <begin position="475"/>
        <end position="497"/>
    </location>
</feature>
<evidence type="ECO:0000259" key="9">
    <source>
        <dbReference type="Pfam" id="PF02714"/>
    </source>
</evidence>
<feature type="domain" description="CSC1/OSCA1-like 7TM region" evidence="9">
    <location>
        <begin position="381"/>
        <end position="667"/>
    </location>
</feature>
<keyword evidence="13" id="KW-1185">Reference proteome</keyword>
<gene>
    <name evidence="12" type="ORF">CVT24_005991</name>
</gene>
<feature type="compositionally biased region" description="Basic and acidic residues" evidence="7">
    <location>
        <begin position="877"/>
        <end position="888"/>
    </location>
</feature>
<evidence type="ECO:0000256" key="8">
    <source>
        <dbReference type="SAM" id="Phobius"/>
    </source>
</evidence>
<name>A0A409VCU0_9AGAR</name>
<comment type="caution">
    <text evidence="12">The sequence shown here is derived from an EMBL/GenBank/DDBJ whole genome shotgun (WGS) entry which is preliminary data.</text>
</comment>
<comment type="subcellular location">
    <subcellularLocation>
        <location evidence="1">Membrane</location>
        <topology evidence="1">Multi-pass membrane protein</topology>
    </subcellularLocation>
</comment>
<evidence type="ECO:0000256" key="2">
    <source>
        <dbReference type="ARBA" id="ARBA00007779"/>
    </source>
</evidence>
<feature type="transmembrane region" description="Helical" evidence="8">
    <location>
        <begin position="383"/>
        <end position="401"/>
    </location>
</feature>
<feature type="domain" description="CSC1/OSCA1-like cytosolic" evidence="11">
    <location>
        <begin position="210"/>
        <end position="370"/>
    </location>
</feature>
<feature type="domain" description="CSC1/OSCA1-like N-terminal transmembrane" evidence="10">
    <location>
        <begin position="47"/>
        <end position="186"/>
    </location>
</feature>
<evidence type="ECO:0000256" key="3">
    <source>
        <dbReference type="ARBA" id="ARBA00022448"/>
    </source>
</evidence>
<dbReference type="InParanoid" id="A0A409VCU0"/>
<feature type="transmembrane region" description="Helical" evidence="8">
    <location>
        <begin position="122"/>
        <end position="144"/>
    </location>
</feature>
<feature type="transmembrane region" description="Helical" evidence="8">
    <location>
        <begin position="164"/>
        <end position="185"/>
    </location>
</feature>
<protein>
    <recommendedName>
        <fullName evidence="14">CSC1/OSCA1-like 7TM region domain-containing protein</fullName>
    </recommendedName>
</protein>